<dbReference type="Gene3D" id="1.10.530.10">
    <property type="match status" value="1"/>
</dbReference>
<name>A0ABW8K1K5_9GAMM</name>
<dbReference type="Pfam" id="PF01464">
    <property type="entry name" value="SLT"/>
    <property type="match status" value="1"/>
</dbReference>
<dbReference type="InterPro" id="IPR008258">
    <property type="entry name" value="Transglycosylase_SLT_dom_1"/>
</dbReference>
<feature type="domain" description="Transglycosylase SLT" evidence="1">
    <location>
        <begin position="15"/>
        <end position="126"/>
    </location>
</feature>
<comment type="caution">
    <text evidence="2">The sequence shown here is derived from an EMBL/GenBank/DDBJ whole genome shotgun (WGS) entry which is preliminary data.</text>
</comment>
<accession>A0ABW8K1K5</accession>
<gene>
    <name evidence="2" type="ORF">ISP17_18210</name>
</gene>
<dbReference type="EMBL" id="JADIKM010000006">
    <property type="protein sequence ID" value="MFK2905900.1"/>
    <property type="molecule type" value="Genomic_DNA"/>
</dbReference>
<dbReference type="Proteomes" id="UP001620460">
    <property type="component" value="Unassembled WGS sequence"/>
</dbReference>
<sequence>MFTAMDMTMCPNLAVPAEVMHHVVQVESGSNPFAIGVVGGQLVRQPTSLDEALATVQMLDAKGYDYSLGVAQVNRRNLGRYGLNSYAKAFDACANVAAGAQILAECYDRSGNDWGKAFSCYYSGNFVTGYRDGYVRKVYASMQEDASAGTSLAAAPIPLRPANTVRQDAVARLRHTAGTPGYRIAIRSVALDAAANAAVSAVANTVNVHAAIAPEPAAEASNVASGTLPPSSSAPGIFRPVVHGPNDPVAAPAQGASPALAAAPVATDRADLRQEQRDAAFVF</sequence>
<protein>
    <submittedName>
        <fullName evidence="2">Lytic transglycosylase domain-containing protein</fullName>
    </submittedName>
</protein>
<keyword evidence="3" id="KW-1185">Reference proteome</keyword>
<dbReference type="SUPFAM" id="SSF53955">
    <property type="entry name" value="Lysozyme-like"/>
    <property type="match status" value="1"/>
</dbReference>
<evidence type="ECO:0000259" key="1">
    <source>
        <dbReference type="Pfam" id="PF01464"/>
    </source>
</evidence>
<proteinExistence type="predicted"/>
<organism evidence="2 3">
    <name type="scientific">Dyella ginsengisoli</name>
    <dbReference type="NCBI Taxonomy" id="363848"/>
    <lineage>
        <taxon>Bacteria</taxon>
        <taxon>Pseudomonadati</taxon>
        <taxon>Pseudomonadota</taxon>
        <taxon>Gammaproteobacteria</taxon>
        <taxon>Lysobacterales</taxon>
        <taxon>Rhodanobacteraceae</taxon>
        <taxon>Dyella</taxon>
    </lineage>
</organism>
<evidence type="ECO:0000313" key="2">
    <source>
        <dbReference type="EMBL" id="MFK2905900.1"/>
    </source>
</evidence>
<dbReference type="CDD" id="cd16892">
    <property type="entry name" value="LT_VirB1-like"/>
    <property type="match status" value="1"/>
</dbReference>
<dbReference type="InterPro" id="IPR023346">
    <property type="entry name" value="Lysozyme-like_dom_sf"/>
</dbReference>
<evidence type="ECO:0000313" key="3">
    <source>
        <dbReference type="Proteomes" id="UP001620460"/>
    </source>
</evidence>
<reference evidence="2 3" key="1">
    <citation type="submission" date="2020-10" db="EMBL/GenBank/DDBJ databases">
        <title>Phylogeny of dyella-like bacteria.</title>
        <authorList>
            <person name="Fu J."/>
        </authorList>
    </citation>
    <scope>NUCLEOTIDE SEQUENCE [LARGE SCALE GENOMIC DNA]</scope>
    <source>
        <strain evidence="2 3">Gsoil3046</strain>
    </source>
</reference>
<dbReference type="RefSeq" id="WP_404635745.1">
    <property type="nucleotide sequence ID" value="NZ_JADIKM010000006.1"/>
</dbReference>